<dbReference type="InterPro" id="IPR009836">
    <property type="entry name" value="GRDP-like"/>
</dbReference>
<dbReference type="PANTHER" id="PTHR34365">
    <property type="entry name" value="ENOLASE (DUF1399)"/>
    <property type="match status" value="1"/>
</dbReference>
<dbReference type="AlphaFoldDB" id="A0A4R0RHV8"/>
<name>A0A4R0RHV8_9APHY</name>
<dbReference type="PANTHER" id="PTHR34365:SF7">
    <property type="entry name" value="GLYCINE-RICH DOMAIN-CONTAINING PROTEIN 1"/>
    <property type="match status" value="1"/>
</dbReference>
<dbReference type="Proteomes" id="UP000292702">
    <property type="component" value="Unassembled WGS sequence"/>
</dbReference>
<feature type="compositionally biased region" description="Basic and acidic residues" evidence="1">
    <location>
        <begin position="540"/>
        <end position="556"/>
    </location>
</feature>
<proteinExistence type="predicted"/>
<feature type="region of interest" description="Disordered" evidence="1">
    <location>
        <begin position="628"/>
        <end position="674"/>
    </location>
</feature>
<feature type="compositionally biased region" description="Low complexity" evidence="1">
    <location>
        <begin position="516"/>
        <end position="531"/>
    </location>
</feature>
<dbReference type="EMBL" id="RWJN01000081">
    <property type="protein sequence ID" value="TCD67941.1"/>
    <property type="molecule type" value="Genomic_DNA"/>
</dbReference>
<organism evidence="2 3">
    <name type="scientific">Steccherinum ochraceum</name>
    <dbReference type="NCBI Taxonomy" id="92696"/>
    <lineage>
        <taxon>Eukaryota</taxon>
        <taxon>Fungi</taxon>
        <taxon>Dikarya</taxon>
        <taxon>Basidiomycota</taxon>
        <taxon>Agaricomycotina</taxon>
        <taxon>Agaricomycetes</taxon>
        <taxon>Polyporales</taxon>
        <taxon>Steccherinaceae</taxon>
        <taxon>Steccherinum</taxon>
    </lineage>
</organism>
<dbReference type="STRING" id="92696.A0A4R0RHV8"/>
<evidence type="ECO:0000313" key="3">
    <source>
        <dbReference type="Proteomes" id="UP000292702"/>
    </source>
</evidence>
<reference evidence="2 3" key="1">
    <citation type="submission" date="2018-11" db="EMBL/GenBank/DDBJ databases">
        <title>Genome assembly of Steccherinum ochraceum LE-BIN_3174, the white-rot fungus of the Steccherinaceae family (The Residual Polyporoid clade, Polyporales, Basidiomycota).</title>
        <authorList>
            <person name="Fedorova T.V."/>
            <person name="Glazunova O.A."/>
            <person name="Landesman E.O."/>
            <person name="Moiseenko K.V."/>
            <person name="Psurtseva N.V."/>
            <person name="Savinova O.S."/>
            <person name="Shakhova N.V."/>
            <person name="Tyazhelova T.V."/>
            <person name="Vasina D.V."/>
        </authorList>
    </citation>
    <scope>NUCLEOTIDE SEQUENCE [LARGE SCALE GENOMIC DNA]</scope>
    <source>
        <strain evidence="2 3">LE-BIN_3174</strain>
    </source>
</reference>
<sequence>MASSAWSDDILERFSKPLPDPPSTDVKEDPPVLSEPPPPYSRGHAHRPSTSSVGSTKSAAFLSTPVVNIEQLQSHLGLLNAFKQLRTRLMEHSAETLPEWIGRGDIMFRWEVLVQLAVERFQIWVERTSTRSEKLKLATAVPPVDVLMAWHAYMLNPRWYAEDCDRISLMNTFQNTYQDLLSLITRIGDISSYQPTEMDMQSWDDLTSTPYSVFDAFTTMTEHTLTCPHCLKTIFIPYHGDARNEGYFDRRLFYPCPQEDCKEFITRDKLAVAKLAKDLAGRGYLPGSLRTANSSRDTVSALRVRDVFVMHPRLINLFLLKDEAGIIQQIMRTSQGYVDDIKLLVEKTTKSISANQLERIFSAYTDDRPFSIDLVGAINRQCTFIDKMYGLGWLASEYFDDLADKQVLKHAQRRYYAFLELMRLHPKMFLVPTLDIDLVWHTHQLKGRMYGDECMHLVGRYVDHDDKVVDEVLSVSFDNTARLWQQYYEVPYTHCGCPLPGATIGERLFRLTKRLSSSNPSSSSGDPYDSPTLDLTPPLDRVDAQDATHPSDHNAYRPDVPVITSPSALEKLNRRRRRDEKAEMRATGMSEREVWERDRREGKGRYHAYPFLYPVPLFSEKEVKRVREENTMRSKDELRKRGGLSGGGDNDGGLTVTGYSTATGWDAGDHFPAH</sequence>
<comment type="caution">
    <text evidence="2">The sequence shown here is derived from an EMBL/GenBank/DDBJ whole genome shotgun (WGS) entry which is preliminary data.</text>
</comment>
<keyword evidence="3" id="KW-1185">Reference proteome</keyword>
<feature type="region of interest" description="Disordered" evidence="1">
    <location>
        <begin position="515"/>
        <end position="585"/>
    </location>
</feature>
<dbReference type="OrthoDB" id="2684236at2759"/>
<protein>
    <submittedName>
        <fullName evidence="2">Uncharacterized protein</fullName>
    </submittedName>
</protein>
<evidence type="ECO:0000313" key="2">
    <source>
        <dbReference type="EMBL" id="TCD67941.1"/>
    </source>
</evidence>
<gene>
    <name evidence="2" type="ORF">EIP91_011805</name>
</gene>
<evidence type="ECO:0000256" key="1">
    <source>
        <dbReference type="SAM" id="MobiDB-lite"/>
    </source>
</evidence>
<feature type="region of interest" description="Disordered" evidence="1">
    <location>
        <begin position="1"/>
        <end position="56"/>
    </location>
</feature>
<dbReference type="Pfam" id="PF07173">
    <property type="entry name" value="GRDP-like"/>
    <property type="match status" value="1"/>
</dbReference>
<feature type="compositionally biased region" description="Basic and acidic residues" evidence="1">
    <location>
        <begin position="628"/>
        <end position="640"/>
    </location>
</feature>
<accession>A0A4R0RHV8</accession>